<name>A0ABQ6LWW7_9GAMM</name>
<dbReference type="Gene3D" id="3.10.450.710">
    <property type="entry name" value="Tgt2/MlaC"/>
    <property type="match status" value="1"/>
</dbReference>
<keyword evidence="2" id="KW-1185">Reference proteome</keyword>
<dbReference type="InterPro" id="IPR008869">
    <property type="entry name" value="MlaC/ttg2D"/>
</dbReference>
<dbReference type="RefSeq" id="WP_285763148.1">
    <property type="nucleotide sequence ID" value="NZ_BSYJ01000002.1"/>
</dbReference>
<dbReference type="PIRSF" id="PIRSF004649">
    <property type="entry name" value="MlaC"/>
    <property type="match status" value="1"/>
</dbReference>
<dbReference type="PANTHER" id="PTHR36573:SF1">
    <property type="entry name" value="INTERMEMBRANE PHOSPHOLIPID TRANSPORT SYSTEM BINDING PROTEIN MLAC"/>
    <property type="match status" value="1"/>
</dbReference>
<evidence type="ECO:0000313" key="1">
    <source>
        <dbReference type="EMBL" id="GMG86606.1"/>
    </source>
</evidence>
<dbReference type="Proteomes" id="UP001224392">
    <property type="component" value="Unassembled WGS sequence"/>
</dbReference>
<comment type="caution">
    <text evidence="1">The sequence shown here is derived from an EMBL/GenBank/DDBJ whole genome shotgun (WGS) entry which is preliminary data.</text>
</comment>
<dbReference type="InterPro" id="IPR042245">
    <property type="entry name" value="Tgt2/MlaC_sf"/>
</dbReference>
<sequence>MPANKILENNVRGFFNRSLLVSRPVNAGQFFGFRKMRGAGRALAGVLALFLAGTAVAASDPYREVEVVTDRMLVAIKKNSGYLNSNPQRYYSSIDAVLEPIVDFNYIARGVMGNYAKQANAQQRAAFVKVFRKDLVATFARGVVDFGNMKVKVVNPGKTPDGARRVNVIQEVRSSEGLTKVSYTMARNKSGDWKLINVVLNGVNLGKTFRSQFSQAMKQKGDIGKVIKEWSAAEKVAEQV</sequence>
<dbReference type="Pfam" id="PF05494">
    <property type="entry name" value="MlaC"/>
    <property type="match status" value="1"/>
</dbReference>
<evidence type="ECO:0000313" key="2">
    <source>
        <dbReference type="Proteomes" id="UP001224392"/>
    </source>
</evidence>
<dbReference type="PANTHER" id="PTHR36573">
    <property type="entry name" value="INTERMEMBRANE PHOSPHOLIPID TRANSPORT SYSTEM BINDING PROTEIN MLAC"/>
    <property type="match status" value="1"/>
</dbReference>
<organism evidence="1 2">
    <name type="scientific">Biformimicrobium ophioploci</name>
    <dbReference type="NCBI Taxonomy" id="3036711"/>
    <lineage>
        <taxon>Bacteria</taxon>
        <taxon>Pseudomonadati</taxon>
        <taxon>Pseudomonadota</taxon>
        <taxon>Gammaproteobacteria</taxon>
        <taxon>Cellvibrionales</taxon>
        <taxon>Microbulbiferaceae</taxon>
        <taxon>Biformimicrobium</taxon>
    </lineage>
</organism>
<protein>
    <submittedName>
        <fullName evidence="1">Phospholipid-binding protein MlaC</fullName>
    </submittedName>
</protein>
<reference evidence="1 2" key="1">
    <citation type="submission" date="2023-04" db="EMBL/GenBank/DDBJ databases">
        <title>Marinobulbifer ophiurae gen. nov., sp. Nov., isolate from tissue of brittle star Ophioplocus japonicus.</title>
        <authorList>
            <person name="Kawano K."/>
            <person name="Sawayama S."/>
            <person name="Nakagawa S."/>
        </authorList>
    </citation>
    <scope>NUCLEOTIDE SEQUENCE [LARGE SCALE GENOMIC DNA]</scope>
    <source>
        <strain evidence="1 2">NKW57</strain>
    </source>
</reference>
<proteinExistence type="predicted"/>
<dbReference type="EMBL" id="BSYJ01000002">
    <property type="protein sequence ID" value="GMG86606.1"/>
    <property type="molecule type" value="Genomic_DNA"/>
</dbReference>
<gene>
    <name evidence="1" type="ORF">MNKW57_09270</name>
</gene>
<accession>A0ABQ6LWW7</accession>